<evidence type="ECO:0000256" key="5">
    <source>
        <dbReference type="SAM" id="MobiDB-lite"/>
    </source>
</evidence>
<dbReference type="PANTHER" id="PTHR47663:SF1">
    <property type="entry name" value="XYLANOLYTIC TRANSCRIPTIONAL ACTIVATOR XLNR-RELATED"/>
    <property type="match status" value="1"/>
</dbReference>
<evidence type="ECO:0000313" key="9">
    <source>
        <dbReference type="Proteomes" id="UP000002605"/>
    </source>
</evidence>
<dbReference type="VEuPathDB" id="FungiDB:CD36_81500"/>
<feature type="region of interest" description="Disordered" evidence="5">
    <location>
        <begin position="1"/>
        <end position="105"/>
    </location>
</feature>
<feature type="region of interest" description="Disordered" evidence="5">
    <location>
        <begin position="785"/>
        <end position="821"/>
    </location>
</feature>
<gene>
    <name evidence="7" type="ordered locus">Cd36_81500</name>
    <name evidence="8" type="ORF">CD36_81500</name>
</gene>
<dbReference type="KEGG" id="cdu:CD36_81500"/>
<evidence type="ECO:0000313" key="8">
    <source>
        <dbReference type="EMBL" id="CAX42680.1"/>
    </source>
</evidence>
<feature type="compositionally biased region" description="Polar residues" evidence="5">
    <location>
        <begin position="204"/>
        <end position="236"/>
    </location>
</feature>
<reference evidence="8 9" key="1">
    <citation type="journal article" date="2009" name="Genome Res.">
        <title>Comparative genomics of the fungal pathogens Candida dubliniensis and Candida albicans.</title>
        <authorList>
            <person name="Jackson A.P."/>
            <person name="Gamble J.A."/>
            <person name="Yeomans T."/>
            <person name="Moran G.P."/>
            <person name="Saunders D."/>
            <person name="Harris D."/>
            <person name="Aslett M."/>
            <person name="Barrell J.F."/>
            <person name="Butler G."/>
            <person name="Citiulo F."/>
            <person name="Coleman D.C."/>
            <person name="de Groot P.W.J."/>
            <person name="Goodwin T.J."/>
            <person name="Quail M.A."/>
            <person name="McQuillan J."/>
            <person name="Munro C.A."/>
            <person name="Pain A."/>
            <person name="Poulter R.T."/>
            <person name="Rajandream M.A."/>
            <person name="Renauld H."/>
            <person name="Spiering M.J."/>
            <person name="Tivey A."/>
            <person name="Gow N.A.R."/>
            <person name="Barrell B."/>
            <person name="Sullivan D.J."/>
            <person name="Berriman M."/>
        </authorList>
    </citation>
    <scope>NUCLEOTIDE SEQUENCE [LARGE SCALE GENOMIC DNA]</scope>
    <source>
        <strain evidence="9">CD36 / ATCC MYA-646 / CBS 7987 / NCPF 3949 / NRRL Y-17841</strain>
    </source>
</reference>
<dbReference type="CGD" id="CAL0000165711">
    <property type="gene designation" value="Cd36_81500"/>
</dbReference>
<keyword evidence="1" id="KW-0862">Zinc</keyword>
<dbReference type="GO" id="GO:0000981">
    <property type="term" value="F:DNA-binding transcription factor activity, RNA polymerase II-specific"/>
    <property type="evidence" value="ECO:0007669"/>
    <property type="project" value="InterPro"/>
</dbReference>
<feature type="region of interest" description="Disordered" evidence="5">
    <location>
        <begin position="443"/>
        <end position="470"/>
    </location>
</feature>
<evidence type="ECO:0000256" key="1">
    <source>
        <dbReference type="ARBA" id="ARBA00022833"/>
    </source>
</evidence>
<dbReference type="InterPro" id="IPR036864">
    <property type="entry name" value="Zn2-C6_fun-type_DNA-bd_sf"/>
</dbReference>
<feature type="compositionally biased region" description="Basic residues" evidence="5">
    <location>
        <begin position="92"/>
        <end position="105"/>
    </location>
</feature>
<feature type="domain" description="Zn(2)-C6 fungal-type" evidence="6">
    <location>
        <begin position="111"/>
        <end position="140"/>
    </location>
</feature>
<evidence type="ECO:0000259" key="6">
    <source>
        <dbReference type="PROSITE" id="PS50048"/>
    </source>
</evidence>
<feature type="compositionally biased region" description="Low complexity" evidence="5">
    <location>
        <begin position="1"/>
        <end position="28"/>
    </location>
</feature>
<dbReference type="GO" id="GO:0008270">
    <property type="term" value="F:zinc ion binding"/>
    <property type="evidence" value="ECO:0007669"/>
    <property type="project" value="InterPro"/>
</dbReference>
<feature type="compositionally biased region" description="Low complexity" evidence="5">
    <location>
        <begin position="237"/>
        <end position="251"/>
    </location>
</feature>
<dbReference type="InterPro" id="IPR051439">
    <property type="entry name" value="XlnR/Xlr1"/>
</dbReference>
<feature type="region of interest" description="Disordered" evidence="5">
    <location>
        <begin position="176"/>
        <end position="251"/>
    </location>
</feature>
<feature type="region of interest" description="Disordered" evidence="5">
    <location>
        <begin position="954"/>
        <end position="990"/>
    </location>
</feature>
<feature type="region of interest" description="Disordered" evidence="5">
    <location>
        <begin position="911"/>
        <end position="937"/>
    </location>
</feature>
<dbReference type="OrthoDB" id="2534600at2759"/>
<dbReference type="InterPro" id="IPR001138">
    <property type="entry name" value="Zn2Cys6_DnaBD"/>
</dbReference>
<dbReference type="Pfam" id="PF00172">
    <property type="entry name" value="Zn_clus"/>
    <property type="match status" value="1"/>
</dbReference>
<dbReference type="GeneID" id="8047037"/>
<dbReference type="GO" id="GO:0003677">
    <property type="term" value="F:DNA binding"/>
    <property type="evidence" value="ECO:0007669"/>
    <property type="project" value="UniProtKB-KW"/>
</dbReference>
<evidence type="ECO:0000256" key="3">
    <source>
        <dbReference type="ARBA" id="ARBA00023125"/>
    </source>
</evidence>
<dbReference type="HOGENOM" id="CLU_010476_0_0_1"/>
<dbReference type="EMBL" id="FM992690">
    <property type="protein sequence ID" value="CAX42680.1"/>
    <property type="molecule type" value="Genomic_DNA"/>
</dbReference>
<dbReference type="Gene3D" id="4.10.240.10">
    <property type="entry name" value="Zn(2)-C6 fungal-type DNA-binding domain"/>
    <property type="match status" value="1"/>
</dbReference>
<keyword evidence="2" id="KW-0805">Transcription regulation</keyword>
<feature type="compositionally biased region" description="Polar residues" evidence="5">
    <location>
        <begin position="954"/>
        <end position="975"/>
    </location>
</feature>
<name>B9WDC8_CANDC</name>
<feature type="compositionally biased region" description="Polar residues" evidence="5">
    <location>
        <begin position="446"/>
        <end position="464"/>
    </location>
</feature>
<feature type="compositionally biased region" description="Polar residues" evidence="5">
    <location>
        <begin position="77"/>
        <end position="91"/>
    </location>
</feature>
<dbReference type="eggNOG" id="ENOG502QT79">
    <property type="taxonomic scope" value="Eukaryota"/>
</dbReference>
<evidence type="ECO:0000313" key="7">
    <source>
        <dbReference type="CGD" id="CAL0000165711"/>
    </source>
</evidence>
<dbReference type="RefSeq" id="XP_002419095.1">
    <property type="nucleotide sequence ID" value="XM_002419050.1"/>
</dbReference>
<feature type="compositionally biased region" description="Low complexity" evidence="5">
    <location>
        <begin position="39"/>
        <end position="76"/>
    </location>
</feature>
<evidence type="ECO:0000256" key="4">
    <source>
        <dbReference type="ARBA" id="ARBA00023163"/>
    </source>
</evidence>
<proteinExistence type="predicted"/>
<keyword evidence="4" id="KW-0804">Transcription</keyword>
<dbReference type="PANTHER" id="PTHR47663">
    <property type="entry name" value="XYLANOLYTIC TRANSCRIPTIONAL ACTIVATOR XLNR-RELATED"/>
    <property type="match status" value="1"/>
</dbReference>
<sequence>MNNNNFIFNSGDNNNNDDSNYYSQANNSGHLLPLVQGDSMSTFNSTSPTSSISPSNNNTGLNNNQSQVSSESVLSNFFHTTNNSNPSLTKLTNRHTTSKKPKRKRATNIRACDTCAAKKVKCDANRPCGQCRANNLDCTHTRERKKTGPKTPTQKALESINNLTEVIEINANGKRRNLSRTGSNNSAVTRCSSNELTHDRTETENSNQPLSSRNSASPPISTGSSIRQFNTSRQISGNNGNGDTNETNNNNNIHQQTLEQLQGKLSINDTSTTKSGKFAASIPSATTIEDYIVTPFHLMENINLIGEEPSIHELVRPLTVDSVILNYGRLVEFLVSNYPDSGDGNYQNNPRYQELNLINHHDNSLYLSTLLIILTLNQIIAEVLIKLKKQKFKKFVRYPKKYLLSRPFKNFKNLCHFKVLEIFTLIEKNFIVPPVIPQNRAHRPSFASSNNTGSNEVHTSTIVTNNHNNNNNNGQTHSFMHLTHYQIYYNLSLSSIQLCNYYHILNLTNTLNYTNSNEYNYGNEAQEHQKILYMHRAITYFQLINFRNSDVIDLVQELYELLYSCERYYVVMSSHNYNINVTRNNDIILQLRSNKYKGTNYTYELMRFLDSKQMIDELCYKSNFNVLLNYTKPVSGYFELKTAIDKLNAIEPIHKIIHNIVLFKLLLIKPLNFVETKHEIVTIIRNLNLLLEENDSDTFKVKISNYQIIQPMLHCLKSFLEIKQVEVKIGTPQLDLSDQVLLVQFSENLILHFPFFNNINKLIRAHKILNNWFLNLSEIKKDELEVQNEKSQQQPKPQSFEQPIEPPPQQQTQEQQQSASHNLENDLQNQIFTPTSNSFSMNIPMHNAVSQMSPNLSQVSSQQKIASQINLNELLRDLNGTPSSTTDFINQYSTYNIPDNLVNAISNSITQHQADDEEEEVIDNDDEDDDDDNDQDQFFSIVPQNQHGHKFANLQTPQPVSNLGSSGVRLNNGSVSTATPPGATSSGGGNNTGSFLSLFNATNFVDDQTDGTNGAAGMGNSFFNLYQLNNLPEK</sequence>
<dbReference type="AlphaFoldDB" id="B9WDC8"/>
<keyword evidence="9" id="KW-1185">Reference proteome</keyword>
<dbReference type="Proteomes" id="UP000002605">
    <property type="component" value="Chromosome 3"/>
</dbReference>
<dbReference type="SUPFAM" id="SSF57701">
    <property type="entry name" value="Zn2/Cys6 DNA-binding domain"/>
    <property type="match status" value="1"/>
</dbReference>
<feature type="compositionally biased region" description="Polar residues" evidence="5">
    <location>
        <begin position="179"/>
        <end position="195"/>
    </location>
</feature>
<keyword evidence="3" id="KW-0238">DNA-binding</keyword>
<organism evidence="8 9">
    <name type="scientific">Candida dubliniensis (strain CD36 / ATCC MYA-646 / CBS 7987 / NCPF 3949 / NRRL Y-17841)</name>
    <name type="common">Yeast</name>
    <dbReference type="NCBI Taxonomy" id="573826"/>
    <lineage>
        <taxon>Eukaryota</taxon>
        <taxon>Fungi</taxon>
        <taxon>Dikarya</taxon>
        <taxon>Ascomycota</taxon>
        <taxon>Saccharomycotina</taxon>
        <taxon>Pichiomycetes</taxon>
        <taxon>Debaryomycetaceae</taxon>
        <taxon>Candida/Lodderomyces clade</taxon>
        <taxon>Candida</taxon>
    </lineage>
</organism>
<accession>B9WDC8</accession>
<dbReference type="SMART" id="SM00066">
    <property type="entry name" value="GAL4"/>
    <property type="match status" value="1"/>
</dbReference>
<dbReference type="PROSITE" id="PS00463">
    <property type="entry name" value="ZN2_CY6_FUNGAL_1"/>
    <property type="match status" value="1"/>
</dbReference>
<feature type="compositionally biased region" description="Acidic residues" evidence="5">
    <location>
        <begin position="915"/>
        <end position="935"/>
    </location>
</feature>
<dbReference type="CDD" id="cd00067">
    <property type="entry name" value="GAL4"/>
    <property type="match status" value="1"/>
</dbReference>
<evidence type="ECO:0000256" key="2">
    <source>
        <dbReference type="ARBA" id="ARBA00023015"/>
    </source>
</evidence>
<protein>
    <submittedName>
        <fullName evidence="8">Fungal zinc cluster transcription factor, putative</fullName>
    </submittedName>
</protein>
<dbReference type="PROSITE" id="PS50048">
    <property type="entry name" value="ZN2_CY6_FUNGAL_2"/>
    <property type="match status" value="1"/>
</dbReference>